<dbReference type="Pfam" id="PF24883">
    <property type="entry name" value="NPHP3_N"/>
    <property type="match status" value="1"/>
</dbReference>
<evidence type="ECO:0000256" key="2">
    <source>
        <dbReference type="SAM" id="MobiDB-lite"/>
    </source>
</evidence>
<dbReference type="EMBL" id="MU006290">
    <property type="protein sequence ID" value="KAF2855716.1"/>
    <property type="molecule type" value="Genomic_DNA"/>
</dbReference>
<evidence type="ECO:0000259" key="3">
    <source>
        <dbReference type="Pfam" id="PF24883"/>
    </source>
</evidence>
<evidence type="ECO:0000313" key="5">
    <source>
        <dbReference type="Proteomes" id="UP000799423"/>
    </source>
</evidence>
<gene>
    <name evidence="4" type="ORF">T440DRAFT_386062</name>
</gene>
<dbReference type="InterPro" id="IPR027417">
    <property type="entry name" value="P-loop_NTPase"/>
</dbReference>
<sequence length="535" mass="59971">MENKDQNKNDFASFDEEEDLPDPFAQYYAVHPALGAPHGVTSDIYVPLFDAFFDSEIFNRWLRRKNAWQLHLVGGPGAGKTTMASLTMKRIRAEYTQSVGIKTHVAAIFMRDGPIENELAFLEDFLGDIYRQFTPLGLLANHIASQKYEKYTDARNAGKRVSVRIDLIGQAVQQRCMEIQETGRAFLVFDNIEQCSPSLEQLLLHQFSVLQQSGVGILITSRLLKYGKLEEIYCDFHDPGPYEGRLQFYRRCVHCEKHYTCEECGDVENVCVRCGPGTVWAEPDHMEMKIDSIRERTMKSFIAWDLEREHGDLGLGSDAHKPPLSSFGIAFRKAKSGATGRQWVQEIYESVNGSVVQAKLALDRIHIAPSPSAVNFSPNRIPANVQAFLHAAIEAIEHQPASQRELALKSIAAVGKQGNEDVGITLSRLAGLLKGRPYRASTASVPPRSAEDVLASAKGYLRLMPPGYDEEEHTIVAFNRVLSRYANEDYNDNLALRMWNHHGKTLLANSSASNRQSLQPSQLQSLRRQGVNHLA</sequence>
<reference evidence="4" key="1">
    <citation type="submission" date="2020-01" db="EMBL/GenBank/DDBJ databases">
        <authorList>
            <consortium name="DOE Joint Genome Institute"/>
            <person name="Haridas S."/>
            <person name="Albert R."/>
            <person name="Binder M."/>
            <person name="Bloem J."/>
            <person name="Labutti K."/>
            <person name="Salamov A."/>
            <person name="Andreopoulos B."/>
            <person name="Baker S.E."/>
            <person name="Barry K."/>
            <person name="Bills G."/>
            <person name="Bluhm B.H."/>
            <person name="Cannon C."/>
            <person name="Castanera R."/>
            <person name="Culley D.E."/>
            <person name="Daum C."/>
            <person name="Ezra D."/>
            <person name="Gonzalez J.B."/>
            <person name="Henrissat B."/>
            <person name="Kuo A."/>
            <person name="Liang C."/>
            <person name="Lipzen A."/>
            <person name="Lutzoni F."/>
            <person name="Magnuson J."/>
            <person name="Mondo S."/>
            <person name="Nolan M."/>
            <person name="Ohm R."/>
            <person name="Pangilinan J."/>
            <person name="Park H.-J."/>
            <person name="Ramirez L."/>
            <person name="Alfaro M."/>
            <person name="Sun H."/>
            <person name="Tritt A."/>
            <person name="Yoshinaga Y."/>
            <person name="Zwiers L.-H."/>
            <person name="Turgeon B.G."/>
            <person name="Goodwin S.B."/>
            <person name="Spatafora J.W."/>
            <person name="Crous P.W."/>
            <person name="Grigoriev I.V."/>
        </authorList>
    </citation>
    <scope>NUCLEOTIDE SEQUENCE</scope>
    <source>
        <strain evidence="4">IPT5</strain>
    </source>
</reference>
<dbReference type="AlphaFoldDB" id="A0A6A7BJN0"/>
<organism evidence="4 5">
    <name type="scientific">Plenodomus tracheiphilus IPT5</name>
    <dbReference type="NCBI Taxonomy" id="1408161"/>
    <lineage>
        <taxon>Eukaryota</taxon>
        <taxon>Fungi</taxon>
        <taxon>Dikarya</taxon>
        <taxon>Ascomycota</taxon>
        <taxon>Pezizomycotina</taxon>
        <taxon>Dothideomycetes</taxon>
        <taxon>Pleosporomycetidae</taxon>
        <taxon>Pleosporales</taxon>
        <taxon>Pleosporineae</taxon>
        <taxon>Leptosphaeriaceae</taxon>
        <taxon>Plenodomus</taxon>
    </lineage>
</organism>
<evidence type="ECO:0000256" key="1">
    <source>
        <dbReference type="ARBA" id="ARBA00022737"/>
    </source>
</evidence>
<dbReference type="SUPFAM" id="SSF52540">
    <property type="entry name" value="P-loop containing nucleoside triphosphate hydrolases"/>
    <property type="match status" value="1"/>
</dbReference>
<feature type="domain" description="Nephrocystin 3-like N-terminal" evidence="3">
    <location>
        <begin position="51"/>
        <end position="222"/>
    </location>
</feature>
<protein>
    <recommendedName>
        <fullName evidence="3">Nephrocystin 3-like N-terminal domain-containing protein</fullName>
    </recommendedName>
</protein>
<dbReference type="Proteomes" id="UP000799423">
    <property type="component" value="Unassembled WGS sequence"/>
</dbReference>
<accession>A0A6A7BJN0</accession>
<proteinExistence type="predicted"/>
<dbReference type="Gene3D" id="3.40.50.300">
    <property type="entry name" value="P-loop containing nucleotide triphosphate hydrolases"/>
    <property type="match status" value="1"/>
</dbReference>
<keyword evidence="5" id="KW-1185">Reference proteome</keyword>
<dbReference type="InterPro" id="IPR056884">
    <property type="entry name" value="NPHP3-like_N"/>
</dbReference>
<evidence type="ECO:0000313" key="4">
    <source>
        <dbReference type="EMBL" id="KAF2855716.1"/>
    </source>
</evidence>
<keyword evidence="1" id="KW-0677">Repeat</keyword>
<name>A0A6A7BJN0_9PLEO</name>
<feature type="region of interest" description="Disordered" evidence="2">
    <location>
        <begin position="511"/>
        <end position="535"/>
    </location>
</feature>
<dbReference type="OrthoDB" id="3885310at2759"/>
<feature type="compositionally biased region" description="Low complexity" evidence="2">
    <location>
        <begin position="515"/>
        <end position="529"/>
    </location>
</feature>